<organism evidence="2 3">
    <name type="scientific">Toxoplasma gondii p89</name>
    <dbReference type="NCBI Taxonomy" id="943119"/>
    <lineage>
        <taxon>Eukaryota</taxon>
        <taxon>Sar</taxon>
        <taxon>Alveolata</taxon>
        <taxon>Apicomplexa</taxon>
        <taxon>Conoidasida</taxon>
        <taxon>Coccidia</taxon>
        <taxon>Eucoccidiorida</taxon>
        <taxon>Eimeriorina</taxon>
        <taxon>Sarcocystidae</taxon>
        <taxon>Toxoplasma</taxon>
    </lineage>
</organism>
<feature type="compositionally biased region" description="Basic and acidic residues" evidence="1">
    <location>
        <begin position="159"/>
        <end position="168"/>
    </location>
</feature>
<feature type="region of interest" description="Disordered" evidence="1">
    <location>
        <begin position="683"/>
        <end position="713"/>
    </location>
</feature>
<feature type="region of interest" description="Disordered" evidence="1">
    <location>
        <begin position="1317"/>
        <end position="1383"/>
    </location>
</feature>
<feature type="region of interest" description="Disordered" evidence="1">
    <location>
        <begin position="413"/>
        <end position="503"/>
    </location>
</feature>
<dbReference type="InterPro" id="IPR038718">
    <property type="entry name" value="SNF2-like_sf"/>
</dbReference>
<feature type="region of interest" description="Disordered" evidence="1">
    <location>
        <begin position="157"/>
        <end position="224"/>
    </location>
</feature>
<feature type="compositionally biased region" description="Basic and acidic residues" evidence="1">
    <location>
        <begin position="474"/>
        <end position="483"/>
    </location>
</feature>
<evidence type="ECO:0000313" key="2">
    <source>
        <dbReference type="EMBL" id="KFG29201.1"/>
    </source>
</evidence>
<feature type="compositionally biased region" description="Basic and acidic residues" evidence="1">
    <location>
        <begin position="1327"/>
        <end position="1344"/>
    </location>
</feature>
<feature type="region of interest" description="Disordered" evidence="1">
    <location>
        <begin position="1090"/>
        <end position="1150"/>
    </location>
</feature>
<proteinExistence type="predicted"/>
<feature type="region of interest" description="Disordered" evidence="1">
    <location>
        <begin position="351"/>
        <end position="374"/>
    </location>
</feature>
<dbReference type="OrthoDB" id="331189at2759"/>
<feature type="compositionally biased region" description="Low complexity" evidence="1">
    <location>
        <begin position="363"/>
        <end position="374"/>
    </location>
</feature>
<feature type="compositionally biased region" description="Basic and acidic residues" evidence="1">
    <location>
        <begin position="1201"/>
        <end position="1215"/>
    </location>
</feature>
<name>A0A086JAN3_TOXGO</name>
<feature type="compositionally biased region" description="Basic and acidic residues" evidence="1">
    <location>
        <begin position="683"/>
        <end position="711"/>
    </location>
</feature>
<feature type="region of interest" description="Disordered" evidence="1">
    <location>
        <begin position="1"/>
        <end position="41"/>
    </location>
</feature>
<feature type="region of interest" description="Disordered" evidence="1">
    <location>
        <begin position="1186"/>
        <end position="1215"/>
    </location>
</feature>
<reference evidence="2 3" key="1">
    <citation type="submission" date="2014-03" db="EMBL/GenBank/DDBJ databases">
        <authorList>
            <person name="Sibley D."/>
            <person name="Venepally P."/>
            <person name="Karamycheva S."/>
            <person name="Hadjithomas M."/>
            <person name="Khan A."/>
            <person name="Brunk B."/>
            <person name="Roos D."/>
            <person name="Caler E."/>
            <person name="Lorenzi H."/>
        </authorList>
    </citation>
    <scope>NUCLEOTIDE SEQUENCE [LARGE SCALE GENOMIC DNA]</scope>
    <source>
        <strain evidence="3">p89</strain>
    </source>
</reference>
<feature type="compositionally biased region" description="Basic and acidic residues" evidence="1">
    <location>
        <begin position="1110"/>
        <end position="1120"/>
    </location>
</feature>
<dbReference type="VEuPathDB" id="ToxoDB:TGP89_209730"/>
<protein>
    <submittedName>
        <fullName evidence="2">SNF2 family amine-terminal domain protein</fullName>
    </submittedName>
</protein>
<dbReference type="Proteomes" id="UP000028828">
    <property type="component" value="Unassembled WGS sequence"/>
</dbReference>
<evidence type="ECO:0000256" key="1">
    <source>
        <dbReference type="SAM" id="MobiDB-lite"/>
    </source>
</evidence>
<feature type="region of interest" description="Disordered" evidence="1">
    <location>
        <begin position="845"/>
        <end position="886"/>
    </location>
</feature>
<accession>A0A086JAN3</accession>
<feature type="compositionally biased region" description="Basic and acidic residues" evidence="1">
    <location>
        <begin position="856"/>
        <end position="886"/>
    </location>
</feature>
<gene>
    <name evidence="2" type="ORF">TGP89_209730</name>
</gene>
<dbReference type="EMBL" id="AEYI02002202">
    <property type="protein sequence ID" value="KFG29201.1"/>
    <property type="molecule type" value="Genomic_DNA"/>
</dbReference>
<dbReference type="Gene3D" id="3.40.50.10810">
    <property type="entry name" value="Tandem AAA-ATPase domain"/>
    <property type="match status" value="1"/>
</dbReference>
<sequence>MDAPELSRDLSFSFHPRHPRRLFPDGRAPQSGGAGSYLIFQDRGDGKSEFHSFPLATRESSDQQNLVETVPPIRNLPNERRQREGASYRLLQIPKREEDLEVECMCQSEGRTTHEGRHNAQRCGESLRDKDSLANAQEALAFAQTLAEMLLKQLAGSRETGRQTAEGKKRSRQKLTSDGEDGSAAAEKAEGNASHPSEVERGNAGTAWKEQEKRNEEDRLAEEHSAPGVKSLECRCSREWETAGKIGHLRICCSRFPYISVPQVDQLTIASLFRLQMFPYQLAGLHWMSLLCGSVNMALSGTLGGFILADEAGMGSSVQAAMLLSLAFQMGVFRRPALLVVSSSRNVLRSPQESSVEGPFPFASRHSSTSSASSLLTLPPRMRRWMRICRKWAPSLRLRLLLRHALGASSLCRSASGEEVNQEARESPDVLSANCAHNADAKGSRANGGMRRGNDGLGDPGEGGGDEQDNCGANKEETGEEARPGSGAFGETALSGGEGGRKNSIGAPQVLVATYEELLQYPMLLENAVQTFGGIDFCIFDTRDMNYFSRDSSTSSGVPERDSSERQAAPGFFGQALAFQKKSEDPQSACERKRGEDFKTARDELRLLSCSRACVARDSSLCRQDSPLYAVAALVDRLCEGASCHSRCRCEGDRAKEKATNERERETKCGGTVANARDDACVKTPEPHREEQRTDEETVEVAREERNDAARSNKPQKLVITNTDPSACGASLRLLLTLLLPAFFPSTEEVDAAIAAHAVGRLPSRKRLRLSDVFSFARECAFPLVLRRRRSTCMLPLLPPVDGEVSLLAFASEAQRGVYARAHQSAARALCDAVLACDLREPEEPEVKSEVPFSPQEKKQTLRYAETRRHADDVEPEKAAEKQDKRAQVCARENVSKVAQDMVRHLLLVSIHPMLVPCGGFPSEDVGAEPEDEMHASEEDELRAQKEKLLRERVAVALSETLKLPARVSPLVSGFPLATTTPASPPNDACQACTAHSFSAAASACTACGGEPQGRSSFERILEIYCSPWELRRLGGALGVCEWKLTEQEACEGVKIRWLRTFLSSLYSSPSVSGRGSPFEALGLGGGRHLGAADEEKSAKTASETPAVAGDREIEERRSDISNCTQAPEGDRAPEKAGLATAGDHGERGPEVVAANERGTAGEEASRTTLKKVVILNPLACTYSPRVGSEAGRSSAGTRPGDARLESECQEGRGTETGEEVFLSSLRGNFSLASFLQATLGKMIFVIPNGSSRDQAAQILQDFLKEDPADVPALLVEDLAILFELRPHTLAHVTDLVWLAAPAAPLPFRETRQVKLASSGSRVSSSEAHRDGVQAPLRSDKQNQGDEDGEQDRKERPRVSPGEGRSAVETGAKLSRNGKESRGCEKREKGEIVRCVRRDGHTYEEEMIEDGCYIIREDMRQVENCFRCVGHDSKRLSVHYLCCEGSIDEVCFRSACAAKELLRLT</sequence>
<evidence type="ECO:0000313" key="3">
    <source>
        <dbReference type="Proteomes" id="UP000028828"/>
    </source>
</evidence>
<comment type="caution">
    <text evidence="2">The sequence shown here is derived from an EMBL/GenBank/DDBJ whole genome shotgun (WGS) entry which is preliminary data.</text>
</comment>
<feature type="compositionally biased region" description="Basic and acidic residues" evidence="1">
    <location>
        <begin position="209"/>
        <end position="224"/>
    </location>
</feature>